<evidence type="ECO:0000256" key="1">
    <source>
        <dbReference type="SAM" id="MobiDB-lite"/>
    </source>
</evidence>
<feature type="compositionally biased region" description="Basic and acidic residues" evidence="1">
    <location>
        <begin position="1"/>
        <end position="10"/>
    </location>
</feature>
<dbReference type="Proteomes" id="UP001597506">
    <property type="component" value="Unassembled WGS sequence"/>
</dbReference>
<dbReference type="PANTHER" id="PTHR21666:SF274">
    <property type="entry name" value="STAGE IV SPORULATION PROTEIN FA"/>
    <property type="match status" value="1"/>
</dbReference>
<feature type="compositionally biased region" description="Basic residues" evidence="1">
    <location>
        <begin position="11"/>
        <end position="23"/>
    </location>
</feature>
<keyword evidence="2" id="KW-0472">Membrane</keyword>
<sequence length="265" mass="29511">MGNRADEIRKQIAKRNRGKSRPIKRGDINHTNPSYLLPSDEERYGVERYSSYEMGPPPSDSGHPLFKKETFIMKILGAGILVLFTAIIFKSPAPIFDKAEAVVAKSMEQEFQFASISSWYEEQFGKPLALLPNNSEKATDSNLTKEKQEYSVPASTKVVENFKSNGQGIMLETGLGEEVTAMKGGTVIFAGKKDDLGNTVIIQHEDKTESWYGHLESIEVAQYEQVEKGSYVGKVSDNNDISGEFYFAIKMGGDFIDPIQVISFD</sequence>
<keyword evidence="2" id="KW-1133">Transmembrane helix</keyword>
<evidence type="ECO:0000313" key="5">
    <source>
        <dbReference type="Proteomes" id="UP001597506"/>
    </source>
</evidence>
<name>A0ABW5RRX9_9BACI</name>
<keyword evidence="2" id="KW-0812">Transmembrane</keyword>
<dbReference type="CDD" id="cd12797">
    <property type="entry name" value="M23_peptidase"/>
    <property type="match status" value="1"/>
</dbReference>
<reference evidence="5" key="1">
    <citation type="journal article" date="2019" name="Int. J. Syst. Evol. Microbiol.">
        <title>The Global Catalogue of Microorganisms (GCM) 10K type strain sequencing project: providing services to taxonomists for standard genome sequencing and annotation.</title>
        <authorList>
            <consortium name="The Broad Institute Genomics Platform"/>
            <consortium name="The Broad Institute Genome Sequencing Center for Infectious Disease"/>
            <person name="Wu L."/>
            <person name="Ma J."/>
        </authorList>
    </citation>
    <scope>NUCLEOTIDE SEQUENCE [LARGE SCALE GENOMIC DNA]</scope>
    <source>
        <strain evidence="5">KCTC 3913</strain>
    </source>
</reference>
<dbReference type="Gene3D" id="2.70.70.10">
    <property type="entry name" value="Glucose Permease (Domain IIA)"/>
    <property type="match status" value="1"/>
</dbReference>
<gene>
    <name evidence="4" type="ORF">ACFSUL_11820</name>
</gene>
<feature type="transmembrane region" description="Helical" evidence="2">
    <location>
        <begin position="71"/>
        <end position="89"/>
    </location>
</feature>
<dbReference type="EMBL" id="JBHUMF010000030">
    <property type="protein sequence ID" value="MFD2681433.1"/>
    <property type="molecule type" value="Genomic_DNA"/>
</dbReference>
<dbReference type="Pfam" id="PF01551">
    <property type="entry name" value="Peptidase_M23"/>
    <property type="match status" value="1"/>
</dbReference>
<dbReference type="SUPFAM" id="SSF51261">
    <property type="entry name" value="Duplicated hybrid motif"/>
    <property type="match status" value="1"/>
</dbReference>
<evidence type="ECO:0000259" key="3">
    <source>
        <dbReference type="Pfam" id="PF01551"/>
    </source>
</evidence>
<evidence type="ECO:0000313" key="4">
    <source>
        <dbReference type="EMBL" id="MFD2681433.1"/>
    </source>
</evidence>
<keyword evidence="5" id="KW-1185">Reference proteome</keyword>
<dbReference type="PANTHER" id="PTHR21666">
    <property type="entry name" value="PEPTIDASE-RELATED"/>
    <property type="match status" value="1"/>
</dbReference>
<dbReference type="InterPro" id="IPR016047">
    <property type="entry name" value="M23ase_b-sheet_dom"/>
</dbReference>
<evidence type="ECO:0000256" key="2">
    <source>
        <dbReference type="SAM" id="Phobius"/>
    </source>
</evidence>
<proteinExistence type="predicted"/>
<dbReference type="InterPro" id="IPR011055">
    <property type="entry name" value="Dup_hybrid_motif"/>
</dbReference>
<feature type="region of interest" description="Disordered" evidence="1">
    <location>
        <begin position="1"/>
        <end position="40"/>
    </location>
</feature>
<feature type="domain" description="M23ase beta-sheet core" evidence="3">
    <location>
        <begin position="167"/>
        <end position="258"/>
    </location>
</feature>
<comment type="caution">
    <text evidence="4">The sequence shown here is derived from an EMBL/GenBank/DDBJ whole genome shotgun (WGS) entry which is preliminary data.</text>
</comment>
<organism evidence="4 5">
    <name type="scientific">Bacillus seohaeanensis</name>
    <dbReference type="NCBI Taxonomy" id="284580"/>
    <lineage>
        <taxon>Bacteria</taxon>
        <taxon>Bacillati</taxon>
        <taxon>Bacillota</taxon>
        <taxon>Bacilli</taxon>
        <taxon>Bacillales</taxon>
        <taxon>Bacillaceae</taxon>
        <taxon>Bacillus</taxon>
    </lineage>
</organism>
<accession>A0ABW5RRX9</accession>
<dbReference type="RefSeq" id="WP_377935644.1">
    <property type="nucleotide sequence ID" value="NZ_JBHUMF010000030.1"/>
</dbReference>
<protein>
    <submittedName>
        <fullName evidence="4">Peptidoglycan DD-metalloendopeptidase family protein</fullName>
    </submittedName>
</protein>
<dbReference type="InterPro" id="IPR050570">
    <property type="entry name" value="Cell_wall_metabolism_enzyme"/>
</dbReference>